<dbReference type="PROSITE" id="PS50106">
    <property type="entry name" value="PDZ"/>
    <property type="match status" value="1"/>
</dbReference>
<keyword evidence="10" id="KW-1185">Reference proteome</keyword>
<sequence length="483" mass="50691">MKYATCFSLISLLTIAPLFAEEHPPLNAKVDTQPIQAEAGKALVSYADVLDQATPSVVTVYTSQIVTVGQVRTLPDFLRQFAQPVPQMEPNTGSTRERKEPLGVGSGVIISTDGYIVTNHHVVQGVRGRQADEIRVRLNDDSEYVATLVGSDSKTDVAVLKIDAEVSLPAITLADSELIRVGDIVFAIGNPLDVGLTATQGIVSATGRNRKGEILGPGSYENFIQTDASINLGNSGGALVDAWGRLIGINTAIVSGSGGSIGIGFAIPVNMVLNVASNLIERGEVPRGMLGLFPGDLTRDMADAFGLDSTRGALVNQVQEDSPAASAGVRHGDIIVKVDDVEIDSAAQLRLVVSQILPGTDVDLTLIRMGETLVLPVTLGSLNGKVSGGLVDTSPLKGVVLRAVDEAVRADFSIPAEVEGVFVAGVSSDSPFVDKLEAQMVILEVNGAAVDSADAIADQLVEGSQNRLYVWAKGTRGFIVFKL</sequence>
<dbReference type="PRINTS" id="PR00834">
    <property type="entry name" value="PROTEASES2C"/>
</dbReference>
<dbReference type="Gene3D" id="2.30.42.10">
    <property type="match status" value="2"/>
</dbReference>
<feature type="chain" id="PRO_5047352935" evidence="7">
    <location>
        <begin position="21"/>
        <end position="483"/>
    </location>
</feature>
<dbReference type="CDD" id="cd10839">
    <property type="entry name" value="cpPDZ1_DegP-like"/>
    <property type="match status" value="1"/>
</dbReference>
<keyword evidence="6" id="KW-0720">Serine protease</keyword>
<keyword evidence="4" id="KW-0677">Repeat</keyword>
<keyword evidence="5 9" id="KW-0378">Hydrolase</keyword>
<evidence type="ECO:0000256" key="7">
    <source>
        <dbReference type="SAM" id="SignalP"/>
    </source>
</evidence>
<comment type="similarity">
    <text evidence="1">Belongs to the peptidase S1C family.</text>
</comment>
<evidence type="ECO:0000256" key="5">
    <source>
        <dbReference type="ARBA" id="ARBA00022801"/>
    </source>
</evidence>
<evidence type="ECO:0000313" key="10">
    <source>
        <dbReference type="Proteomes" id="UP001324993"/>
    </source>
</evidence>
<dbReference type="InterPro" id="IPR036034">
    <property type="entry name" value="PDZ_sf"/>
</dbReference>
<evidence type="ECO:0000256" key="3">
    <source>
        <dbReference type="ARBA" id="ARBA00022729"/>
    </source>
</evidence>
<dbReference type="GO" id="GO:0016787">
    <property type="term" value="F:hydrolase activity"/>
    <property type="evidence" value="ECO:0007669"/>
    <property type="project" value="UniProtKB-KW"/>
</dbReference>
<evidence type="ECO:0000259" key="8">
    <source>
        <dbReference type="PROSITE" id="PS50106"/>
    </source>
</evidence>
<dbReference type="InterPro" id="IPR001940">
    <property type="entry name" value="Peptidase_S1C"/>
</dbReference>
<dbReference type="PANTHER" id="PTHR22939">
    <property type="entry name" value="SERINE PROTEASE FAMILY S1C HTRA-RELATED"/>
    <property type="match status" value="1"/>
</dbReference>
<dbReference type="PANTHER" id="PTHR22939:SF129">
    <property type="entry name" value="SERINE PROTEASE HTRA2, MITOCHONDRIAL"/>
    <property type="match status" value="1"/>
</dbReference>
<evidence type="ECO:0000256" key="1">
    <source>
        <dbReference type="ARBA" id="ARBA00010541"/>
    </source>
</evidence>
<dbReference type="Pfam" id="PF13180">
    <property type="entry name" value="PDZ_2"/>
    <property type="match status" value="1"/>
</dbReference>
<dbReference type="InterPro" id="IPR011782">
    <property type="entry name" value="Pept_S1C_Do"/>
</dbReference>
<accession>A0ABZ0RHC4</accession>
<reference evidence="9 10" key="1">
    <citation type="submission" date="2023-11" db="EMBL/GenBank/DDBJ databases">
        <title>Coraliomargarita sp. nov., isolated from marine algae.</title>
        <authorList>
            <person name="Lee J.K."/>
            <person name="Baek J.H."/>
            <person name="Kim J.M."/>
            <person name="Choi D.G."/>
            <person name="Jeon C.O."/>
        </authorList>
    </citation>
    <scope>NUCLEOTIDE SEQUENCE [LARGE SCALE GENOMIC DNA]</scope>
    <source>
        <strain evidence="9 10">J2-16</strain>
    </source>
</reference>
<keyword evidence="2" id="KW-0645">Protease</keyword>
<dbReference type="Proteomes" id="UP001324993">
    <property type="component" value="Chromosome"/>
</dbReference>
<evidence type="ECO:0000256" key="2">
    <source>
        <dbReference type="ARBA" id="ARBA00022670"/>
    </source>
</evidence>
<dbReference type="NCBIfam" id="TIGR02037">
    <property type="entry name" value="degP_htrA_DO"/>
    <property type="match status" value="1"/>
</dbReference>
<dbReference type="SUPFAM" id="SSF50494">
    <property type="entry name" value="Trypsin-like serine proteases"/>
    <property type="match status" value="1"/>
</dbReference>
<evidence type="ECO:0000256" key="6">
    <source>
        <dbReference type="ARBA" id="ARBA00022825"/>
    </source>
</evidence>
<name>A0ABZ0RHC4_9BACT</name>
<dbReference type="EMBL" id="CP138858">
    <property type="protein sequence ID" value="WPJ95447.1"/>
    <property type="molecule type" value="Genomic_DNA"/>
</dbReference>
<dbReference type="InterPro" id="IPR009003">
    <property type="entry name" value="Peptidase_S1_PA"/>
</dbReference>
<dbReference type="EC" id="3.4.21.107" evidence="9"/>
<feature type="domain" description="PDZ" evidence="8">
    <location>
        <begin position="294"/>
        <end position="370"/>
    </location>
</feature>
<dbReference type="RefSeq" id="WP_319832327.1">
    <property type="nucleotide sequence ID" value="NZ_CP138858.1"/>
</dbReference>
<dbReference type="SUPFAM" id="SSF50156">
    <property type="entry name" value="PDZ domain-like"/>
    <property type="match status" value="2"/>
</dbReference>
<keyword evidence="3 7" id="KW-0732">Signal</keyword>
<dbReference type="SMART" id="SM00228">
    <property type="entry name" value="PDZ"/>
    <property type="match status" value="2"/>
</dbReference>
<gene>
    <name evidence="9" type="ORF">SH580_18670</name>
</gene>
<dbReference type="InterPro" id="IPR001478">
    <property type="entry name" value="PDZ"/>
</dbReference>
<evidence type="ECO:0000313" key="9">
    <source>
        <dbReference type="EMBL" id="WPJ95447.1"/>
    </source>
</evidence>
<organism evidence="9 10">
    <name type="scientific">Coraliomargarita algicola</name>
    <dbReference type="NCBI Taxonomy" id="3092156"/>
    <lineage>
        <taxon>Bacteria</taxon>
        <taxon>Pseudomonadati</taxon>
        <taxon>Verrucomicrobiota</taxon>
        <taxon>Opitutia</taxon>
        <taxon>Puniceicoccales</taxon>
        <taxon>Coraliomargaritaceae</taxon>
        <taxon>Coraliomargarita</taxon>
    </lineage>
</organism>
<evidence type="ECO:0000256" key="4">
    <source>
        <dbReference type="ARBA" id="ARBA00022737"/>
    </source>
</evidence>
<dbReference type="Pfam" id="PF13365">
    <property type="entry name" value="Trypsin_2"/>
    <property type="match status" value="1"/>
</dbReference>
<protein>
    <submittedName>
        <fullName evidence="9">Do family serine endopeptidase</fullName>
        <ecNumber evidence="9">3.4.21.107</ecNumber>
    </submittedName>
</protein>
<proteinExistence type="inferred from homology"/>
<feature type="signal peptide" evidence="7">
    <location>
        <begin position="1"/>
        <end position="20"/>
    </location>
</feature>
<dbReference type="Gene3D" id="2.40.10.120">
    <property type="match status" value="1"/>
</dbReference>